<keyword evidence="24" id="KW-0539">Nucleus</keyword>
<feature type="domain" description="THD" evidence="30">
    <location>
        <begin position="115"/>
        <end position="252"/>
    </location>
</feature>
<comment type="function">
    <text evidence="27">Induces FAS-mediated activation of NF-kappa-B, initiating non-apoptotic signaling pathways. Can induce apoptosis but does not appear to be essential for this process.</text>
</comment>
<evidence type="ECO:0000256" key="4">
    <source>
        <dbReference type="ARBA" id="ARBA00004321"/>
    </source>
</evidence>
<dbReference type="InterPro" id="IPR008983">
    <property type="entry name" value="Tumour_necrosis_fac-like_dom"/>
</dbReference>
<dbReference type="GO" id="GO:0008625">
    <property type="term" value="P:extrinsic apoptotic signaling pathway via death domain receptors"/>
    <property type="evidence" value="ECO:0007669"/>
    <property type="project" value="TreeGrafter"/>
</dbReference>
<keyword evidence="12" id="KW-0964">Secreted</keyword>
<keyword evidence="9" id="KW-1003">Cell membrane</keyword>
<comment type="similarity">
    <text evidence="7">Belongs to the tumor necrosis factor family.</text>
</comment>
<keyword evidence="22" id="KW-0325">Glycoprotein</keyword>
<dbReference type="Gene3D" id="2.60.120.40">
    <property type="match status" value="1"/>
</dbReference>
<evidence type="ECO:0000256" key="10">
    <source>
        <dbReference type="ARBA" id="ARBA00022491"/>
    </source>
</evidence>
<evidence type="ECO:0000259" key="30">
    <source>
        <dbReference type="PROSITE" id="PS50049"/>
    </source>
</evidence>
<comment type="function">
    <text evidence="1">Cytoplasmic form induces gene transcription inhibition.</text>
</comment>
<evidence type="ECO:0000256" key="29">
    <source>
        <dbReference type="SAM" id="Phobius"/>
    </source>
</evidence>
<evidence type="ECO:0000256" key="25">
    <source>
        <dbReference type="ARBA" id="ARBA00023329"/>
    </source>
</evidence>
<evidence type="ECO:0000313" key="31">
    <source>
        <dbReference type="EMBL" id="MBN3314947.1"/>
    </source>
</evidence>
<evidence type="ECO:0000256" key="8">
    <source>
        <dbReference type="ARBA" id="ARBA00018020"/>
    </source>
</evidence>
<evidence type="ECO:0000256" key="13">
    <source>
        <dbReference type="ARBA" id="ARBA00022692"/>
    </source>
</evidence>
<dbReference type="GO" id="GO:0005634">
    <property type="term" value="C:nucleus"/>
    <property type="evidence" value="ECO:0007669"/>
    <property type="project" value="UniProtKB-SubCell"/>
</dbReference>
<evidence type="ECO:0000256" key="11">
    <source>
        <dbReference type="ARBA" id="ARBA00022514"/>
    </source>
</evidence>
<evidence type="ECO:0000256" key="20">
    <source>
        <dbReference type="ARBA" id="ARBA00023157"/>
    </source>
</evidence>
<evidence type="ECO:0000256" key="19">
    <source>
        <dbReference type="ARBA" id="ARBA00023136"/>
    </source>
</evidence>
<feature type="non-terminal residue" evidence="31">
    <location>
        <position position="1"/>
    </location>
</feature>
<evidence type="ECO:0000256" key="26">
    <source>
        <dbReference type="ARBA" id="ARBA00030913"/>
    </source>
</evidence>
<dbReference type="GO" id="GO:0005886">
    <property type="term" value="C:plasma membrane"/>
    <property type="evidence" value="ECO:0007669"/>
    <property type="project" value="UniProtKB-SubCell"/>
</dbReference>
<accession>A0A8J7T8U8</accession>
<keyword evidence="15" id="KW-0832">Ubl conjugation</keyword>
<evidence type="ECO:0000256" key="1">
    <source>
        <dbReference type="ARBA" id="ARBA00003149"/>
    </source>
</evidence>
<evidence type="ECO:0000256" key="6">
    <source>
        <dbReference type="ARBA" id="ARBA00004613"/>
    </source>
</evidence>
<comment type="subunit">
    <text evidence="28">Homotrimer. Interacts with ARHGAP9, BAIAP2L1, BTK, CACNB3, CACNB4, CRK, DLG2, DNMBP, DOCK4, EPS8L3, FGR, FYB1, FYN, HCK, ITK, ITSN2, KALRN, LYN, MACC1, MIA, MPP4, MYO15A, NCF1, NCK1, NCK2, NCKIPSD, OSTF1, PIK3R1, PSTPIP1, RIMBP3C, SAMSN1, SH3GL3, SH3PXD2B, SH3PXD2A, SH3RF2, SKAP2, SNX33, SNX9, SORBS3, SPTA1, SRC, SRGAP1, SRGAP2, SRGAP3, TEC, TJP3 and YES1.</text>
</comment>
<evidence type="ECO:0000256" key="17">
    <source>
        <dbReference type="ARBA" id="ARBA00022989"/>
    </source>
</evidence>
<dbReference type="Proteomes" id="UP000736164">
    <property type="component" value="Unassembled WGS sequence"/>
</dbReference>
<dbReference type="PROSITE" id="PS50049">
    <property type="entry name" value="THD_2"/>
    <property type="match status" value="1"/>
</dbReference>
<dbReference type="PANTHER" id="PTHR11471:SF33">
    <property type="entry name" value="TUMOR NECROSIS FACTOR LIGAND SUPERFAMILY MEMBER 6"/>
    <property type="match status" value="1"/>
</dbReference>
<keyword evidence="16" id="KW-0735">Signal-anchor</keyword>
<evidence type="ECO:0000256" key="18">
    <source>
        <dbReference type="ARBA" id="ARBA00023015"/>
    </source>
</evidence>
<proteinExistence type="inferred from homology"/>
<evidence type="ECO:0000256" key="14">
    <source>
        <dbReference type="ARBA" id="ARBA00022703"/>
    </source>
</evidence>
<dbReference type="CDD" id="cd00184">
    <property type="entry name" value="TNF"/>
    <property type="match status" value="1"/>
</dbReference>
<dbReference type="EMBL" id="JAAWVO010019016">
    <property type="protein sequence ID" value="MBN3314947.1"/>
    <property type="molecule type" value="Genomic_DNA"/>
</dbReference>
<dbReference type="GO" id="GO:0005164">
    <property type="term" value="F:tumor necrosis factor receptor binding"/>
    <property type="evidence" value="ECO:0007669"/>
    <property type="project" value="InterPro"/>
</dbReference>
<evidence type="ECO:0000256" key="16">
    <source>
        <dbReference type="ARBA" id="ARBA00022968"/>
    </source>
</evidence>
<feature type="non-terminal residue" evidence="31">
    <location>
        <position position="252"/>
    </location>
</feature>
<evidence type="ECO:0000256" key="9">
    <source>
        <dbReference type="ARBA" id="ARBA00022475"/>
    </source>
</evidence>
<evidence type="ECO:0000256" key="21">
    <source>
        <dbReference type="ARBA" id="ARBA00023163"/>
    </source>
</evidence>
<keyword evidence="25" id="KW-0968">Cytoplasmic vesicle</keyword>
<keyword evidence="21" id="KW-0804">Transcription</keyword>
<keyword evidence="10" id="KW-0678">Repressor</keyword>
<dbReference type="Pfam" id="PF00229">
    <property type="entry name" value="TNF"/>
    <property type="match status" value="1"/>
</dbReference>
<sequence length="252" mass="28597">MQQNLNYVYPPIFLMDRAGQEAAAPAANMVPTWVSLPPPAKQPQRWCRRSCITTVLIFLLFLILCALGLGAYQILRMHGELAQLKQAVDSEHQMPVLQKQVGLLETLAERREIKRIAHLTVLNVTRGSKMLLWEPEKDVSFTDGVSYEDGSLLINETGHYFVYSRVRLRGAHCPSPPEFTHTVSRRNQHSKPRSLLQGLKVGFCQGDRSWSSSSYLGAVLRLRRLDRVFVSVSDPQLVSLDHYSTFFGLYKV</sequence>
<feature type="transmembrane region" description="Helical" evidence="29">
    <location>
        <begin position="51"/>
        <end position="75"/>
    </location>
</feature>
<keyword evidence="11" id="KW-0202">Cytokine</keyword>
<keyword evidence="13 29" id="KW-0812">Transmembrane</keyword>
<evidence type="ECO:0000256" key="2">
    <source>
        <dbReference type="ARBA" id="ARBA00004123"/>
    </source>
</evidence>
<dbReference type="SMART" id="SM00207">
    <property type="entry name" value="TNF"/>
    <property type="match status" value="1"/>
</dbReference>
<dbReference type="GO" id="GO:0005615">
    <property type="term" value="C:extracellular space"/>
    <property type="evidence" value="ECO:0007669"/>
    <property type="project" value="UniProtKB-KW"/>
</dbReference>
<keyword evidence="17 29" id="KW-1133">Transmembrane helix</keyword>
<keyword evidence="23" id="KW-0458">Lysosome</keyword>
<evidence type="ECO:0000256" key="28">
    <source>
        <dbReference type="ARBA" id="ARBA00047144"/>
    </source>
</evidence>
<dbReference type="FunFam" id="2.60.120.40:FF:000017">
    <property type="entry name" value="Tumor necrosis factor ligand superfamily member 6"/>
    <property type="match status" value="1"/>
</dbReference>
<dbReference type="GO" id="GO:0043202">
    <property type="term" value="C:lysosomal lumen"/>
    <property type="evidence" value="ECO:0007669"/>
    <property type="project" value="UniProtKB-SubCell"/>
</dbReference>
<dbReference type="GO" id="GO:0043123">
    <property type="term" value="P:positive regulation of canonical NF-kappaB signal transduction"/>
    <property type="evidence" value="ECO:0007669"/>
    <property type="project" value="TreeGrafter"/>
</dbReference>
<reference evidence="31" key="1">
    <citation type="journal article" date="2021" name="Cell">
        <title>Tracing the genetic footprints of vertebrate landing in non-teleost ray-finned fishes.</title>
        <authorList>
            <person name="Bi X."/>
            <person name="Wang K."/>
            <person name="Yang L."/>
            <person name="Pan H."/>
            <person name="Jiang H."/>
            <person name="Wei Q."/>
            <person name="Fang M."/>
            <person name="Yu H."/>
            <person name="Zhu C."/>
            <person name="Cai Y."/>
            <person name="He Y."/>
            <person name="Gan X."/>
            <person name="Zeng H."/>
            <person name="Yu D."/>
            <person name="Zhu Y."/>
            <person name="Jiang H."/>
            <person name="Qiu Q."/>
            <person name="Yang H."/>
            <person name="Zhang Y.E."/>
            <person name="Wang W."/>
            <person name="Zhu M."/>
            <person name="He S."/>
            <person name="Zhang G."/>
        </authorList>
    </citation>
    <scope>NUCLEOTIDE SEQUENCE</scope>
    <source>
        <strain evidence="31">Allg_001</strain>
    </source>
</reference>
<dbReference type="GO" id="GO:0006955">
    <property type="term" value="P:immune response"/>
    <property type="evidence" value="ECO:0007669"/>
    <property type="project" value="InterPro"/>
</dbReference>
<comment type="subcellular location">
    <subcellularLocation>
        <location evidence="5">Cell membrane</location>
        <topology evidence="5">Single-pass type II membrane protein</topology>
    </subcellularLocation>
    <subcellularLocation>
        <location evidence="4">Cytoplasmic vesicle lumen</location>
    </subcellularLocation>
    <subcellularLocation>
        <location evidence="3">Lysosome lumen</location>
    </subcellularLocation>
    <subcellularLocation>
        <location evidence="2">Nucleus</location>
    </subcellularLocation>
    <subcellularLocation>
        <location evidence="6">Secreted</location>
    </subcellularLocation>
</comment>
<protein>
    <recommendedName>
        <fullName evidence="8">Tumor necrosis factor ligand superfamily member 6</fullName>
    </recommendedName>
    <alternativeName>
        <fullName evidence="26">Fas antigen ligand</fullName>
    </alternativeName>
</protein>
<organism evidence="31 32">
    <name type="scientific">Atractosteus spatula</name>
    <name type="common">Alligator gar</name>
    <name type="synonym">Lepisosteus spatula</name>
    <dbReference type="NCBI Taxonomy" id="7917"/>
    <lineage>
        <taxon>Eukaryota</taxon>
        <taxon>Metazoa</taxon>
        <taxon>Chordata</taxon>
        <taxon>Craniata</taxon>
        <taxon>Vertebrata</taxon>
        <taxon>Euteleostomi</taxon>
        <taxon>Actinopterygii</taxon>
        <taxon>Neopterygii</taxon>
        <taxon>Holostei</taxon>
        <taxon>Semionotiformes</taxon>
        <taxon>Lepisosteidae</taxon>
        <taxon>Atractosteus</taxon>
    </lineage>
</organism>
<evidence type="ECO:0000313" key="32">
    <source>
        <dbReference type="Proteomes" id="UP000736164"/>
    </source>
</evidence>
<keyword evidence="14" id="KW-0053">Apoptosis</keyword>
<keyword evidence="20" id="KW-1015">Disulfide bond</keyword>
<dbReference type="GO" id="GO:0005125">
    <property type="term" value="F:cytokine activity"/>
    <property type="evidence" value="ECO:0007669"/>
    <property type="project" value="UniProtKB-KW"/>
</dbReference>
<evidence type="ECO:0000256" key="23">
    <source>
        <dbReference type="ARBA" id="ARBA00023228"/>
    </source>
</evidence>
<evidence type="ECO:0000256" key="7">
    <source>
        <dbReference type="ARBA" id="ARBA00008670"/>
    </source>
</evidence>
<dbReference type="GO" id="GO:0060205">
    <property type="term" value="C:cytoplasmic vesicle lumen"/>
    <property type="evidence" value="ECO:0007669"/>
    <property type="project" value="UniProtKB-SubCell"/>
</dbReference>
<keyword evidence="19 29" id="KW-0472">Membrane</keyword>
<evidence type="ECO:0000256" key="15">
    <source>
        <dbReference type="ARBA" id="ARBA00022843"/>
    </source>
</evidence>
<evidence type="ECO:0000256" key="22">
    <source>
        <dbReference type="ARBA" id="ARBA00023180"/>
    </source>
</evidence>
<evidence type="ECO:0000256" key="12">
    <source>
        <dbReference type="ARBA" id="ARBA00022525"/>
    </source>
</evidence>
<evidence type="ECO:0000256" key="24">
    <source>
        <dbReference type="ARBA" id="ARBA00023242"/>
    </source>
</evidence>
<dbReference type="PANTHER" id="PTHR11471">
    <property type="entry name" value="TUMOR NECROSIS FACTOR FAMILY MEMBER"/>
    <property type="match status" value="1"/>
</dbReference>
<dbReference type="InterPro" id="IPR006052">
    <property type="entry name" value="TNF_dom"/>
</dbReference>
<evidence type="ECO:0000256" key="5">
    <source>
        <dbReference type="ARBA" id="ARBA00004401"/>
    </source>
</evidence>
<keyword evidence="32" id="KW-1185">Reference proteome</keyword>
<name>A0A8J7T8U8_ATRSP</name>
<dbReference type="AlphaFoldDB" id="A0A8J7T8U8"/>
<comment type="caution">
    <text evidence="31">The sequence shown here is derived from an EMBL/GenBank/DDBJ whole genome shotgun (WGS) entry which is preliminary data.</text>
</comment>
<evidence type="ECO:0000256" key="27">
    <source>
        <dbReference type="ARBA" id="ARBA00045660"/>
    </source>
</evidence>
<dbReference type="SUPFAM" id="SSF49842">
    <property type="entry name" value="TNF-like"/>
    <property type="match status" value="1"/>
</dbReference>
<gene>
    <name evidence="31" type="primary">Faslg</name>
    <name evidence="31" type="ORF">GTO95_0004968</name>
</gene>
<keyword evidence="18" id="KW-0805">Transcription regulation</keyword>
<evidence type="ECO:0000256" key="3">
    <source>
        <dbReference type="ARBA" id="ARBA00004227"/>
    </source>
</evidence>